<sequence length="257" mass="27487">MNKEGRIALITGGSRGIGQAIALQLASEGCHIAFCARGNESVEETLSKIQSYGVKAYGAVADVTKQDQLEKFIQQSTEKLGKIDFLVCNAGGVFGKGLLESTSSDWEQTFQLNLFHCVNAIRLCVPLMNQQGGGSILLIASISGTKPQPKAQYGCAKAAQIYLAKSLAYELAAHNIRINALSPGSTIFPNGGWEKFQANNPELFAQFAEQEFPQGRLATLSEIANVATFILSDRANWINGTNIPVDGAQLSPSALGY</sequence>
<dbReference type="GO" id="GO:0004316">
    <property type="term" value="F:3-oxoacyl-[acyl-carrier-protein] reductase (NADPH) activity"/>
    <property type="evidence" value="ECO:0007669"/>
    <property type="project" value="UniProtKB-EC"/>
</dbReference>
<protein>
    <submittedName>
        <fullName evidence="3">3-oxoacyl-(Acyl-carrier-protein) reductase</fullName>
        <ecNumber evidence="3">1.1.1.100</ecNumber>
    </submittedName>
</protein>
<dbReference type="EMBL" id="CP003620">
    <property type="protein sequence ID" value="AFZ11504.1"/>
    <property type="molecule type" value="Genomic_DNA"/>
</dbReference>
<dbReference type="PATRIC" id="fig|1173022.3.peg.602"/>
<dbReference type="eggNOG" id="COG1028">
    <property type="taxonomic scope" value="Bacteria"/>
</dbReference>
<dbReference type="PANTHER" id="PTHR42879">
    <property type="entry name" value="3-OXOACYL-(ACYL-CARRIER-PROTEIN) REDUCTASE"/>
    <property type="match status" value="1"/>
</dbReference>
<dbReference type="KEGG" id="cep:Cri9333_0554"/>
<dbReference type="InterPro" id="IPR002347">
    <property type="entry name" value="SDR_fam"/>
</dbReference>
<evidence type="ECO:0000256" key="1">
    <source>
        <dbReference type="ARBA" id="ARBA00006484"/>
    </source>
</evidence>
<accession>K9VVB4</accession>
<dbReference type="RefSeq" id="WP_015201638.1">
    <property type="nucleotide sequence ID" value="NC_019753.1"/>
</dbReference>
<keyword evidence="4" id="KW-1185">Reference proteome</keyword>
<organism evidence="3 4">
    <name type="scientific">Crinalium epipsammum PCC 9333</name>
    <dbReference type="NCBI Taxonomy" id="1173022"/>
    <lineage>
        <taxon>Bacteria</taxon>
        <taxon>Bacillati</taxon>
        <taxon>Cyanobacteriota</taxon>
        <taxon>Cyanophyceae</taxon>
        <taxon>Gomontiellales</taxon>
        <taxon>Gomontiellaceae</taxon>
        <taxon>Crinalium</taxon>
    </lineage>
</organism>
<dbReference type="InterPro" id="IPR036291">
    <property type="entry name" value="NAD(P)-bd_dom_sf"/>
</dbReference>
<name>K9VVB4_9CYAN</name>
<dbReference type="Gene3D" id="3.40.50.720">
    <property type="entry name" value="NAD(P)-binding Rossmann-like Domain"/>
    <property type="match status" value="1"/>
</dbReference>
<evidence type="ECO:0000313" key="4">
    <source>
        <dbReference type="Proteomes" id="UP000010472"/>
    </source>
</evidence>
<dbReference type="PANTHER" id="PTHR42879:SF6">
    <property type="entry name" value="NADPH-DEPENDENT REDUCTASE BACG"/>
    <property type="match status" value="1"/>
</dbReference>
<dbReference type="EC" id="1.1.1.100" evidence="3"/>
<dbReference type="Proteomes" id="UP000010472">
    <property type="component" value="Chromosome"/>
</dbReference>
<dbReference type="OrthoDB" id="9803333at2"/>
<evidence type="ECO:0000313" key="3">
    <source>
        <dbReference type="EMBL" id="AFZ11504.1"/>
    </source>
</evidence>
<gene>
    <name evidence="3" type="ORF">Cri9333_0554</name>
</gene>
<dbReference type="Pfam" id="PF13561">
    <property type="entry name" value="adh_short_C2"/>
    <property type="match status" value="1"/>
</dbReference>
<dbReference type="HOGENOM" id="CLU_010194_1_2_3"/>
<evidence type="ECO:0000256" key="2">
    <source>
        <dbReference type="ARBA" id="ARBA00023002"/>
    </source>
</evidence>
<dbReference type="STRING" id="1173022.Cri9333_0554"/>
<dbReference type="InterPro" id="IPR050259">
    <property type="entry name" value="SDR"/>
</dbReference>
<comment type="similarity">
    <text evidence="1">Belongs to the short-chain dehydrogenases/reductases (SDR) family.</text>
</comment>
<proteinExistence type="inferred from homology"/>
<dbReference type="SUPFAM" id="SSF51735">
    <property type="entry name" value="NAD(P)-binding Rossmann-fold domains"/>
    <property type="match status" value="1"/>
</dbReference>
<dbReference type="PRINTS" id="PR00080">
    <property type="entry name" value="SDRFAMILY"/>
</dbReference>
<keyword evidence="2 3" id="KW-0560">Oxidoreductase</keyword>
<reference evidence="3 4" key="1">
    <citation type="submission" date="2012-06" db="EMBL/GenBank/DDBJ databases">
        <title>Finished chromosome of genome of Crinalium epipsammum PCC 9333.</title>
        <authorList>
            <consortium name="US DOE Joint Genome Institute"/>
            <person name="Gugger M."/>
            <person name="Coursin T."/>
            <person name="Rippka R."/>
            <person name="Tandeau De Marsac N."/>
            <person name="Huntemann M."/>
            <person name="Wei C.-L."/>
            <person name="Han J."/>
            <person name="Detter J.C."/>
            <person name="Han C."/>
            <person name="Tapia R."/>
            <person name="Davenport K."/>
            <person name="Daligault H."/>
            <person name="Erkkila T."/>
            <person name="Gu W."/>
            <person name="Munk A.C.C."/>
            <person name="Teshima H."/>
            <person name="Xu Y."/>
            <person name="Chain P."/>
            <person name="Chen A."/>
            <person name="Krypides N."/>
            <person name="Mavromatis K."/>
            <person name="Markowitz V."/>
            <person name="Szeto E."/>
            <person name="Ivanova N."/>
            <person name="Mikhailova N."/>
            <person name="Ovchinnikova G."/>
            <person name="Pagani I."/>
            <person name="Pati A."/>
            <person name="Goodwin L."/>
            <person name="Peters L."/>
            <person name="Pitluck S."/>
            <person name="Woyke T."/>
            <person name="Kerfeld C."/>
        </authorList>
    </citation>
    <scope>NUCLEOTIDE SEQUENCE [LARGE SCALE GENOMIC DNA]</scope>
    <source>
        <strain evidence="3 4">PCC 9333</strain>
    </source>
</reference>
<dbReference type="FunFam" id="3.40.50.720:FF:000084">
    <property type="entry name" value="Short-chain dehydrogenase reductase"/>
    <property type="match status" value="1"/>
</dbReference>
<dbReference type="CDD" id="cd05233">
    <property type="entry name" value="SDR_c"/>
    <property type="match status" value="1"/>
</dbReference>
<dbReference type="AlphaFoldDB" id="K9VVB4"/>
<dbReference type="PRINTS" id="PR00081">
    <property type="entry name" value="GDHRDH"/>
</dbReference>